<dbReference type="InterPro" id="IPR046328">
    <property type="entry name" value="ETS_fam"/>
</dbReference>
<reference evidence="6 7" key="2">
    <citation type="submission" date="2019-01" db="EMBL/GenBank/DDBJ databases">
        <title>The decoding of complex shrimp genome reveals the adaptation for benthos swimmer, frequently molting mechanism and breeding impact on genome.</title>
        <authorList>
            <person name="Sun Y."/>
            <person name="Gao Y."/>
            <person name="Yu Y."/>
        </authorList>
    </citation>
    <scope>NUCLEOTIDE SEQUENCE [LARGE SCALE GENOMIC DNA]</scope>
    <source>
        <tissue evidence="6">Muscle</tissue>
    </source>
</reference>
<reference evidence="6 7" key="1">
    <citation type="submission" date="2018-04" db="EMBL/GenBank/DDBJ databases">
        <authorList>
            <person name="Zhang X."/>
            <person name="Yuan J."/>
            <person name="Li F."/>
            <person name="Xiang J."/>
        </authorList>
    </citation>
    <scope>NUCLEOTIDE SEQUENCE [LARGE SCALE GENOMIC DNA]</scope>
    <source>
        <tissue evidence="6">Muscle</tissue>
    </source>
</reference>
<dbReference type="GO" id="GO:0030154">
    <property type="term" value="P:cell differentiation"/>
    <property type="evidence" value="ECO:0007669"/>
    <property type="project" value="TreeGrafter"/>
</dbReference>
<evidence type="ECO:0000259" key="5">
    <source>
        <dbReference type="PROSITE" id="PS50061"/>
    </source>
</evidence>
<name>A0A423SNB9_PENVA</name>
<dbReference type="SUPFAM" id="SSF46785">
    <property type="entry name" value="Winged helix' DNA-binding domain"/>
    <property type="match status" value="1"/>
</dbReference>
<evidence type="ECO:0000256" key="1">
    <source>
        <dbReference type="ARBA" id="ARBA00005562"/>
    </source>
</evidence>
<feature type="region of interest" description="Disordered" evidence="4">
    <location>
        <begin position="1"/>
        <end position="31"/>
    </location>
</feature>
<evidence type="ECO:0000313" key="7">
    <source>
        <dbReference type="Proteomes" id="UP000283509"/>
    </source>
</evidence>
<dbReference type="PROSITE" id="PS50061">
    <property type="entry name" value="ETS_DOMAIN_3"/>
    <property type="match status" value="1"/>
</dbReference>
<comment type="subcellular location">
    <subcellularLocation>
        <location evidence="3">Nucleus</location>
    </subcellularLocation>
</comment>
<dbReference type="Pfam" id="PF00178">
    <property type="entry name" value="Ets"/>
    <property type="match status" value="1"/>
</dbReference>
<gene>
    <name evidence="6" type="ORF">C7M84_016294</name>
</gene>
<organism evidence="6 7">
    <name type="scientific">Penaeus vannamei</name>
    <name type="common">Whiteleg shrimp</name>
    <name type="synonym">Litopenaeus vannamei</name>
    <dbReference type="NCBI Taxonomy" id="6689"/>
    <lineage>
        <taxon>Eukaryota</taxon>
        <taxon>Metazoa</taxon>
        <taxon>Ecdysozoa</taxon>
        <taxon>Arthropoda</taxon>
        <taxon>Crustacea</taxon>
        <taxon>Multicrustacea</taxon>
        <taxon>Malacostraca</taxon>
        <taxon>Eumalacostraca</taxon>
        <taxon>Eucarida</taxon>
        <taxon>Decapoda</taxon>
        <taxon>Dendrobranchiata</taxon>
        <taxon>Penaeoidea</taxon>
        <taxon>Penaeidae</taxon>
        <taxon>Penaeus</taxon>
    </lineage>
</organism>
<protein>
    <submittedName>
        <fullName evidence="6">ETS-related transcription factor Elf-3</fullName>
    </submittedName>
</protein>
<dbReference type="OrthoDB" id="5975550at2759"/>
<dbReference type="InterPro" id="IPR000418">
    <property type="entry name" value="Ets_dom"/>
</dbReference>
<dbReference type="EMBL" id="QCYY01003049">
    <property type="protein sequence ID" value="ROT65735.1"/>
    <property type="molecule type" value="Genomic_DNA"/>
</dbReference>
<dbReference type="GO" id="GO:0005634">
    <property type="term" value="C:nucleus"/>
    <property type="evidence" value="ECO:0007669"/>
    <property type="project" value="UniProtKB-SubCell"/>
</dbReference>
<dbReference type="InterPro" id="IPR036390">
    <property type="entry name" value="WH_DNA-bd_sf"/>
</dbReference>
<proteinExistence type="inferred from homology"/>
<evidence type="ECO:0000256" key="4">
    <source>
        <dbReference type="SAM" id="MobiDB-lite"/>
    </source>
</evidence>
<comment type="similarity">
    <text evidence="1 3">Belongs to the ETS family.</text>
</comment>
<evidence type="ECO:0000256" key="3">
    <source>
        <dbReference type="RuleBase" id="RU004019"/>
    </source>
</evidence>
<dbReference type="GO" id="GO:0043565">
    <property type="term" value="F:sequence-specific DNA binding"/>
    <property type="evidence" value="ECO:0007669"/>
    <property type="project" value="InterPro"/>
</dbReference>
<dbReference type="PRINTS" id="PR00454">
    <property type="entry name" value="ETSDOMAIN"/>
</dbReference>
<dbReference type="SMART" id="SM00413">
    <property type="entry name" value="ETS"/>
    <property type="match status" value="1"/>
</dbReference>
<sequence length="208" mass="23446">MSGAENHGPGTPSHKTSGAPEDIPGVNTEWDLSGDAFKDLGPYQVEEAFDPESWDLAIDDLCEGGMPKSVPPSENCEVFTETCSSSLLHLDQYESLKKIPSRKKKRVRGPKNWEFLIRLLANPRSNPSLIRWEDEDTATFRLVQPYAIVKLWASRTKAALPMSYNNFARGLRYHYKTGALESVSEKQLVYRCGPLALRFLRDLKLRSS</sequence>
<dbReference type="AlphaFoldDB" id="A0A423SNB9"/>
<dbReference type="PANTHER" id="PTHR11849:SF190">
    <property type="entry name" value="ETS-DOMAIN PROTEIN"/>
    <property type="match status" value="1"/>
</dbReference>
<feature type="domain" description="ETS" evidence="5">
    <location>
        <begin position="110"/>
        <end position="193"/>
    </location>
</feature>
<dbReference type="GO" id="GO:0000981">
    <property type="term" value="F:DNA-binding transcription factor activity, RNA polymerase II-specific"/>
    <property type="evidence" value="ECO:0007669"/>
    <property type="project" value="TreeGrafter"/>
</dbReference>
<dbReference type="InterPro" id="IPR036388">
    <property type="entry name" value="WH-like_DNA-bd_sf"/>
</dbReference>
<keyword evidence="3" id="KW-0539">Nucleus</keyword>
<keyword evidence="2 3" id="KW-0238">DNA-binding</keyword>
<dbReference type="PANTHER" id="PTHR11849">
    <property type="entry name" value="ETS"/>
    <property type="match status" value="1"/>
</dbReference>
<keyword evidence="7" id="KW-1185">Reference proteome</keyword>
<dbReference type="STRING" id="6689.A0A423SNB9"/>
<accession>A0A423SNB9</accession>
<evidence type="ECO:0000256" key="2">
    <source>
        <dbReference type="ARBA" id="ARBA00023125"/>
    </source>
</evidence>
<dbReference type="Proteomes" id="UP000283509">
    <property type="component" value="Unassembled WGS sequence"/>
</dbReference>
<dbReference type="Gene3D" id="1.10.10.10">
    <property type="entry name" value="Winged helix-like DNA-binding domain superfamily/Winged helix DNA-binding domain"/>
    <property type="match status" value="1"/>
</dbReference>
<comment type="caution">
    <text evidence="6">The sequence shown here is derived from an EMBL/GenBank/DDBJ whole genome shotgun (WGS) entry which is preliminary data.</text>
</comment>
<evidence type="ECO:0000313" key="6">
    <source>
        <dbReference type="EMBL" id="ROT65735.1"/>
    </source>
</evidence>